<feature type="signal peptide" evidence="1">
    <location>
        <begin position="1"/>
        <end position="20"/>
    </location>
</feature>
<accession>A0A9D1ETY8</accession>
<dbReference type="Proteomes" id="UP000823935">
    <property type="component" value="Unassembled WGS sequence"/>
</dbReference>
<protein>
    <submittedName>
        <fullName evidence="2">Uncharacterized protein</fullName>
    </submittedName>
</protein>
<evidence type="ECO:0000313" key="2">
    <source>
        <dbReference type="EMBL" id="HIS31898.1"/>
    </source>
</evidence>
<feature type="chain" id="PRO_5039213239" evidence="1">
    <location>
        <begin position="21"/>
        <end position="394"/>
    </location>
</feature>
<sequence>MRKRCIFFFLILTLVFSASGCAPESSEEGLDAKLVIESMPVRDGAFFPDSFTGGTETVRFDCELEVSENFDAENFFLPAIPGLRPVDEEAVYEAYVEGRDVGETHEFSPTDYDPKGSTVYVFKTDGETTGEVSISSGFAYFDSFNNAFHGGDIYPESAKGASQENEVAFGSGEECVAQVKETLAGFSFPVEEYEFSWFSLDASDLDALTQEALLGASQEAGEFFADAWDLPEEGWTEADNRYMIYAWQYYSGIPVFLPWMSMDRASAKESYLSAPVSSTFTGLGMIDLAVEAPYAFESTGQKADFLPFPEIASALVRKYTYLLDLSGTETEEKETEEPVTYTVSRAMLALRVYLDEEKTYAAEPVWYFEVQNSSTGYLDVLYFNALTGQEIYLA</sequence>
<dbReference type="PROSITE" id="PS51257">
    <property type="entry name" value="PROKAR_LIPOPROTEIN"/>
    <property type="match status" value="1"/>
</dbReference>
<evidence type="ECO:0000313" key="3">
    <source>
        <dbReference type="Proteomes" id="UP000823935"/>
    </source>
</evidence>
<organism evidence="2 3">
    <name type="scientific">Candidatus Limivivens intestinipullorum</name>
    <dbReference type="NCBI Taxonomy" id="2840858"/>
    <lineage>
        <taxon>Bacteria</taxon>
        <taxon>Bacillati</taxon>
        <taxon>Bacillota</taxon>
        <taxon>Clostridia</taxon>
        <taxon>Lachnospirales</taxon>
        <taxon>Lachnospiraceae</taxon>
        <taxon>Lachnospiraceae incertae sedis</taxon>
        <taxon>Candidatus Limivivens</taxon>
    </lineage>
</organism>
<keyword evidence="1" id="KW-0732">Signal</keyword>
<evidence type="ECO:0000256" key="1">
    <source>
        <dbReference type="SAM" id="SignalP"/>
    </source>
</evidence>
<proteinExistence type="predicted"/>
<comment type="caution">
    <text evidence="2">The sequence shown here is derived from an EMBL/GenBank/DDBJ whole genome shotgun (WGS) entry which is preliminary data.</text>
</comment>
<name>A0A9D1ETY8_9FIRM</name>
<dbReference type="AlphaFoldDB" id="A0A9D1ETY8"/>
<reference evidence="2" key="2">
    <citation type="journal article" date="2021" name="PeerJ">
        <title>Extensive microbial diversity within the chicken gut microbiome revealed by metagenomics and culture.</title>
        <authorList>
            <person name="Gilroy R."/>
            <person name="Ravi A."/>
            <person name="Getino M."/>
            <person name="Pursley I."/>
            <person name="Horton D.L."/>
            <person name="Alikhan N.F."/>
            <person name="Baker D."/>
            <person name="Gharbi K."/>
            <person name="Hall N."/>
            <person name="Watson M."/>
            <person name="Adriaenssens E.M."/>
            <person name="Foster-Nyarko E."/>
            <person name="Jarju S."/>
            <person name="Secka A."/>
            <person name="Antonio M."/>
            <person name="Oren A."/>
            <person name="Chaudhuri R.R."/>
            <person name="La Ragione R."/>
            <person name="Hildebrand F."/>
            <person name="Pallen M.J."/>
        </authorList>
    </citation>
    <scope>NUCLEOTIDE SEQUENCE</scope>
    <source>
        <strain evidence="2">CHK190-19873</strain>
    </source>
</reference>
<dbReference type="EMBL" id="DVIQ01000060">
    <property type="protein sequence ID" value="HIS31898.1"/>
    <property type="molecule type" value="Genomic_DNA"/>
</dbReference>
<gene>
    <name evidence="2" type="ORF">IAB44_10190</name>
</gene>
<reference evidence="2" key="1">
    <citation type="submission" date="2020-10" db="EMBL/GenBank/DDBJ databases">
        <authorList>
            <person name="Gilroy R."/>
        </authorList>
    </citation>
    <scope>NUCLEOTIDE SEQUENCE</scope>
    <source>
        <strain evidence="2">CHK190-19873</strain>
    </source>
</reference>